<dbReference type="PANTHER" id="PTHR23023">
    <property type="entry name" value="DIMETHYLANILINE MONOOXYGENASE"/>
    <property type="match status" value="1"/>
</dbReference>
<dbReference type="PIRSF" id="PIRSF000332">
    <property type="entry name" value="FMO"/>
    <property type="match status" value="1"/>
</dbReference>
<evidence type="ECO:0000256" key="6">
    <source>
        <dbReference type="SAM" id="Phobius"/>
    </source>
</evidence>
<protein>
    <submittedName>
        <fullName evidence="7">Uncharacterized protein</fullName>
    </submittedName>
</protein>
<keyword evidence="6" id="KW-0812">Transmembrane</keyword>
<evidence type="ECO:0000256" key="1">
    <source>
        <dbReference type="ARBA" id="ARBA00009183"/>
    </source>
</evidence>
<keyword evidence="6" id="KW-0472">Membrane</keyword>
<evidence type="ECO:0000256" key="2">
    <source>
        <dbReference type="ARBA" id="ARBA00022630"/>
    </source>
</evidence>
<accession>A0A7R9UFB0</accession>
<evidence type="ECO:0000313" key="7">
    <source>
        <dbReference type="EMBL" id="CAD8264623.1"/>
    </source>
</evidence>
<evidence type="ECO:0000256" key="3">
    <source>
        <dbReference type="ARBA" id="ARBA00022827"/>
    </source>
</evidence>
<dbReference type="PRINTS" id="PR00370">
    <property type="entry name" value="FMOXYGENASE"/>
</dbReference>
<name>A0A7R9UFB0_9STRA</name>
<keyword evidence="3" id="KW-0274">FAD</keyword>
<evidence type="ECO:0000256" key="4">
    <source>
        <dbReference type="ARBA" id="ARBA00022857"/>
    </source>
</evidence>
<dbReference type="InterPro" id="IPR020946">
    <property type="entry name" value="Flavin_mOase-like"/>
</dbReference>
<gene>
    <name evidence="7" type="ORF">PPYR1160_LOCUS14126</name>
</gene>
<dbReference type="GO" id="GO:0050661">
    <property type="term" value="F:NADP binding"/>
    <property type="evidence" value="ECO:0007669"/>
    <property type="project" value="InterPro"/>
</dbReference>
<keyword evidence="6" id="KW-1133">Transmembrane helix</keyword>
<evidence type="ECO:0000256" key="5">
    <source>
        <dbReference type="ARBA" id="ARBA00023002"/>
    </source>
</evidence>
<sequence length="575" mass="64061">MEESKAQPKRRTVGVIGAGISGLVTAKELKDVGVECEVFEMMPMLGGAFAHYGWKEGKLTSSSSFTWFSDFPMENRQEFLSWPRWLDYLQRYVDHNGIQDAFHFNCKVLSVEKSSAGGWDFTVHRKNWSNGAWQHPSQVDVTEEVFTKHFDVVVAGTGLHNLPNMPDFPGVDSFKKAGGEVIHSSDFQDASAFKSKRVLVVGAGESAADITWLTSQHASHVGVSMRSPPGTMFPHWIKGYSADVRDNRLIYSLPRATWPLVLFAHRNFYYNVAKDKAEAERADEFRLAADMNYGAQNCIFTINACKSFGIVKAVTRNGATMHTGIENIQGRTVYFTDGTKYEDCDSIIAATGFRAKIPAISDQNIANFFTDPRSLWKNMVCPEVDDFFAIGFCRPHQINLITCCEMQARAAAQIIAGNKALPPKEQMYDEIEAWKAHMGATFSRGYRALVDFIPFIDGIAEYIGCAPNLAYYMVTDPLMWVHMTFAPIQPSQYRLSGPGASYAQARATIMKSPYYKDVGNRLFRDAMVVLIALWAAIMGLLGFQKWNLVGKMRQPFQIAACALVAASLYALAVAA</sequence>
<feature type="transmembrane region" description="Helical" evidence="6">
    <location>
        <begin position="555"/>
        <end position="574"/>
    </location>
</feature>
<keyword evidence="5" id="KW-0560">Oxidoreductase</keyword>
<organism evidence="7">
    <name type="scientific">Pinguiococcus pyrenoidosus</name>
    <dbReference type="NCBI Taxonomy" id="172671"/>
    <lineage>
        <taxon>Eukaryota</taxon>
        <taxon>Sar</taxon>
        <taxon>Stramenopiles</taxon>
        <taxon>Ochrophyta</taxon>
        <taxon>Pinguiophyceae</taxon>
        <taxon>Pinguiochrysidales</taxon>
        <taxon>Pinguiochrysidaceae</taxon>
        <taxon>Pinguiococcus</taxon>
    </lineage>
</organism>
<dbReference type="InterPro" id="IPR050346">
    <property type="entry name" value="FMO-like"/>
</dbReference>
<keyword evidence="4" id="KW-0521">NADP</keyword>
<dbReference type="Gene3D" id="3.50.50.60">
    <property type="entry name" value="FAD/NAD(P)-binding domain"/>
    <property type="match status" value="1"/>
</dbReference>
<proteinExistence type="inferred from homology"/>
<dbReference type="EMBL" id="HBEA01018584">
    <property type="protein sequence ID" value="CAD8264623.1"/>
    <property type="molecule type" value="Transcribed_RNA"/>
</dbReference>
<dbReference type="Pfam" id="PF00743">
    <property type="entry name" value="FMO-like"/>
    <property type="match status" value="1"/>
</dbReference>
<comment type="similarity">
    <text evidence="1">Belongs to the FMO family.</text>
</comment>
<dbReference type="GO" id="GO:0050660">
    <property type="term" value="F:flavin adenine dinucleotide binding"/>
    <property type="evidence" value="ECO:0007669"/>
    <property type="project" value="InterPro"/>
</dbReference>
<dbReference type="GO" id="GO:0004499">
    <property type="term" value="F:N,N-dimethylaniline monooxygenase activity"/>
    <property type="evidence" value="ECO:0007669"/>
    <property type="project" value="InterPro"/>
</dbReference>
<dbReference type="InterPro" id="IPR036188">
    <property type="entry name" value="FAD/NAD-bd_sf"/>
</dbReference>
<reference evidence="7" key="1">
    <citation type="submission" date="2021-01" db="EMBL/GenBank/DDBJ databases">
        <authorList>
            <person name="Corre E."/>
            <person name="Pelletier E."/>
            <person name="Niang G."/>
            <person name="Scheremetjew M."/>
            <person name="Finn R."/>
            <person name="Kale V."/>
            <person name="Holt S."/>
            <person name="Cochrane G."/>
            <person name="Meng A."/>
            <person name="Brown T."/>
            <person name="Cohen L."/>
        </authorList>
    </citation>
    <scope>NUCLEOTIDE SEQUENCE</scope>
    <source>
        <strain evidence="7">CCMP2078</strain>
    </source>
</reference>
<dbReference type="SUPFAM" id="SSF51905">
    <property type="entry name" value="FAD/NAD(P)-binding domain"/>
    <property type="match status" value="1"/>
</dbReference>
<dbReference type="AlphaFoldDB" id="A0A7R9UFB0"/>
<keyword evidence="2" id="KW-0285">Flavoprotein</keyword>
<dbReference type="InterPro" id="IPR000960">
    <property type="entry name" value="Flavin_mOase"/>
</dbReference>
<feature type="transmembrane region" description="Helical" evidence="6">
    <location>
        <begin position="522"/>
        <end position="543"/>
    </location>
</feature>